<sequence>MASSRAVSRLCSRLHSLSPKFTTKRSPSLSLDSSSFVKSTSNPQVSSSSRRFSRLPVELSALITMMPLHSAIASACLKSGLSLESESWGLVPQEISMHHVSTNYDCMKWIKAFQCLYDDTVPEADVRMSRNTSRTSSNFRNVM</sequence>
<organism evidence="2 3">
    <name type="scientific">Cynara cardunculus var. scolymus</name>
    <name type="common">Globe artichoke</name>
    <name type="synonym">Cynara scolymus</name>
    <dbReference type="NCBI Taxonomy" id="59895"/>
    <lineage>
        <taxon>Eukaryota</taxon>
        <taxon>Viridiplantae</taxon>
        <taxon>Streptophyta</taxon>
        <taxon>Embryophyta</taxon>
        <taxon>Tracheophyta</taxon>
        <taxon>Spermatophyta</taxon>
        <taxon>Magnoliopsida</taxon>
        <taxon>eudicotyledons</taxon>
        <taxon>Gunneridae</taxon>
        <taxon>Pentapetalae</taxon>
        <taxon>asterids</taxon>
        <taxon>campanulids</taxon>
        <taxon>Asterales</taxon>
        <taxon>Asteraceae</taxon>
        <taxon>Carduoideae</taxon>
        <taxon>Cardueae</taxon>
        <taxon>Carduinae</taxon>
        <taxon>Cynara</taxon>
    </lineage>
</organism>
<keyword evidence="3" id="KW-1185">Reference proteome</keyword>
<dbReference type="AlphaFoldDB" id="A0A103S986"/>
<gene>
    <name evidence="2" type="ORF">Ccrd_026176</name>
</gene>
<protein>
    <submittedName>
        <fullName evidence="2">Uncharacterized protein</fullName>
    </submittedName>
</protein>
<dbReference type="Proteomes" id="UP000243975">
    <property type="component" value="Unassembled WGS sequence"/>
</dbReference>
<feature type="region of interest" description="Disordered" evidence="1">
    <location>
        <begin position="21"/>
        <end position="49"/>
    </location>
</feature>
<comment type="caution">
    <text evidence="2">The sequence shown here is derived from an EMBL/GenBank/DDBJ whole genome shotgun (WGS) entry which is preliminary data.</text>
</comment>
<dbReference type="InterPro" id="IPR043459">
    <property type="entry name" value="NFD6/NOXY2-like"/>
</dbReference>
<reference evidence="2 3" key="1">
    <citation type="journal article" date="2016" name="Sci. Rep.">
        <title>The genome sequence of the outbreeding globe artichoke constructed de novo incorporating a phase-aware low-pass sequencing strategy of F1 progeny.</title>
        <authorList>
            <person name="Scaglione D."/>
            <person name="Reyes-Chin-Wo S."/>
            <person name="Acquadro A."/>
            <person name="Froenicke L."/>
            <person name="Portis E."/>
            <person name="Beitel C."/>
            <person name="Tirone M."/>
            <person name="Mauro R."/>
            <person name="Lo Monaco A."/>
            <person name="Mauromicale G."/>
            <person name="Faccioli P."/>
            <person name="Cattivelli L."/>
            <person name="Rieseberg L."/>
            <person name="Michelmore R."/>
            <person name="Lanteri S."/>
        </authorList>
    </citation>
    <scope>NUCLEOTIDE SEQUENCE [LARGE SCALE GENOMIC DNA]</scope>
    <source>
        <strain evidence="2">2C</strain>
    </source>
</reference>
<dbReference type="Gramene" id="KVG81972">
    <property type="protein sequence ID" value="KVG81972"/>
    <property type="gene ID" value="Ccrd_026176"/>
</dbReference>
<name>A0A103S986_CYNCS</name>
<feature type="compositionally biased region" description="Low complexity" evidence="1">
    <location>
        <begin position="26"/>
        <end position="41"/>
    </location>
</feature>
<accession>A0A103S986</accession>
<evidence type="ECO:0000313" key="2">
    <source>
        <dbReference type="EMBL" id="KVG81972.1"/>
    </source>
</evidence>
<dbReference type="PANTHER" id="PTHR33156:SF43">
    <property type="entry name" value="OS02G0273900 PROTEIN"/>
    <property type="match status" value="1"/>
</dbReference>
<proteinExistence type="predicted"/>
<dbReference type="EMBL" id="LEKV01007574">
    <property type="protein sequence ID" value="KVG81972.1"/>
    <property type="molecule type" value="Genomic_DNA"/>
</dbReference>
<dbReference type="PANTHER" id="PTHR33156">
    <property type="entry name" value="OS02G0230000 PROTEIN"/>
    <property type="match status" value="1"/>
</dbReference>
<evidence type="ECO:0000256" key="1">
    <source>
        <dbReference type="SAM" id="MobiDB-lite"/>
    </source>
</evidence>
<evidence type="ECO:0000313" key="3">
    <source>
        <dbReference type="Proteomes" id="UP000243975"/>
    </source>
</evidence>